<dbReference type="EMBL" id="AOIB01000031">
    <property type="protein sequence ID" value="ELY55488.1"/>
    <property type="molecule type" value="Genomic_DNA"/>
</dbReference>
<reference evidence="3 4" key="1">
    <citation type="journal article" date="2014" name="PLoS Genet.">
        <title>Phylogenetically driven sequencing of extremely halophilic archaea reveals strategies for static and dynamic osmo-response.</title>
        <authorList>
            <person name="Becker E.A."/>
            <person name="Seitzer P.M."/>
            <person name="Tritt A."/>
            <person name="Larsen D."/>
            <person name="Krusor M."/>
            <person name="Yao A.I."/>
            <person name="Wu D."/>
            <person name="Madern D."/>
            <person name="Eisen J.A."/>
            <person name="Darling A.E."/>
            <person name="Facciotti M.T."/>
        </authorList>
    </citation>
    <scope>NUCLEOTIDE SEQUENCE [LARGE SCALE GENOMIC DNA]</scope>
    <source>
        <strain evidence="3 4">DSM 10524</strain>
    </source>
</reference>
<feature type="transmembrane region" description="Helical" evidence="2">
    <location>
        <begin position="7"/>
        <end position="28"/>
    </location>
</feature>
<dbReference type="AlphaFoldDB" id="L9X4I5"/>
<accession>L9X4I5</accession>
<proteinExistence type="predicted"/>
<dbReference type="Proteomes" id="UP000011688">
    <property type="component" value="Unassembled WGS sequence"/>
</dbReference>
<name>L9X4I5_9EURY</name>
<feature type="region of interest" description="Disordered" evidence="1">
    <location>
        <begin position="30"/>
        <end position="74"/>
    </location>
</feature>
<gene>
    <name evidence="3" type="ORF">C491_17282</name>
</gene>
<keyword evidence="2" id="KW-0472">Membrane</keyword>
<organism evidence="3 4">
    <name type="scientific">Natronococcus amylolyticus DSM 10524</name>
    <dbReference type="NCBI Taxonomy" id="1227497"/>
    <lineage>
        <taxon>Archaea</taxon>
        <taxon>Methanobacteriati</taxon>
        <taxon>Methanobacteriota</taxon>
        <taxon>Stenosarchaea group</taxon>
        <taxon>Halobacteria</taxon>
        <taxon>Halobacteriales</taxon>
        <taxon>Natrialbaceae</taxon>
        <taxon>Natronococcus</taxon>
    </lineage>
</organism>
<keyword evidence="2" id="KW-0812">Transmembrane</keyword>
<evidence type="ECO:0000256" key="1">
    <source>
        <dbReference type="SAM" id="MobiDB-lite"/>
    </source>
</evidence>
<keyword evidence="4" id="KW-1185">Reference proteome</keyword>
<dbReference type="RefSeq" id="WP_005558420.1">
    <property type="nucleotide sequence ID" value="NZ_AOIB01000031.1"/>
</dbReference>
<sequence>MIEQPRLAALGIAIMIVGLVWMGAAYLWGGGSESADERPNAEFPATPVGAEGEPDTEDDGGPTGERTDQTEGEA</sequence>
<feature type="compositionally biased region" description="Basic and acidic residues" evidence="1">
    <location>
        <begin position="65"/>
        <end position="74"/>
    </location>
</feature>
<evidence type="ECO:0000313" key="4">
    <source>
        <dbReference type="Proteomes" id="UP000011688"/>
    </source>
</evidence>
<evidence type="ECO:0000313" key="3">
    <source>
        <dbReference type="EMBL" id="ELY55488.1"/>
    </source>
</evidence>
<keyword evidence="2" id="KW-1133">Transmembrane helix</keyword>
<comment type="caution">
    <text evidence="3">The sequence shown here is derived from an EMBL/GenBank/DDBJ whole genome shotgun (WGS) entry which is preliminary data.</text>
</comment>
<protein>
    <submittedName>
        <fullName evidence="3">Uncharacterized protein</fullName>
    </submittedName>
</protein>
<dbReference type="OrthoDB" id="380381at2157"/>
<evidence type="ECO:0000256" key="2">
    <source>
        <dbReference type="SAM" id="Phobius"/>
    </source>
</evidence>